<comment type="caution">
    <text evidence="1">The sequence shown here is derived from an EMBL/GenBank/DDBJ whole genome shotgun (WGS) entry which is preliminary data.</text>
</comment>
<name>A0ABQ2HRE5_9PSEU</name>
<evidence type="ECO:0000313" key="1">
    <source>
        <dbReference type="EMBL" id="GGM89426.1"/>
    </source>
</evidence>
<sequence>MDKVFNQLVQLDWADIDNVRRVTTKALDELTRPAVVRELLNNVVEDQRLLDLSERRHWGDRVILFDDPGSGVRLRLHRFEQATDLPHSHRWGFTTRVLAGRYRNWLYGPEKWVNQSVEQNHVLPSAAMVRDETPGVSYTIDDQMVHNVRMDANTFSLIVRGPSDKERALRVRRDGSVYWQYGREKETAEAVEEVRTSEHRLREVLELAERAGVA</sequence>
<keyword evidence="2" id="KW-1185">Reference proteome</keyword>
<dbReference type="InterPro" id="IPR011051">
    <property type="entry name" value="RmlC_Cupin_sf"/>
</dbReference>
<reference evidence="2" key="1">
    <citation type="journal article" date="2019" name="Int. J. Syst. Evol. Microbiol.">
        <title>The Global Catalogue of Microorganisms (GCM) 10K type strain sequencing project: providing services to taxonomists for standard genome sequencing and annotation.</title>
        <authorList>
            <consortium name="The Broad Institute Genomics Platform"/>
            <consortium name="The Broad Institute Genome Sequencing Center for Infectious Disease"/>
            <person name="Wu L."/>
            <person name="Ma J."/>
        </authorList>
    </citation>
    <scope>NUCLEOTIDE SEQUENCE [LARGE SCALE GENOMIC DNA]</scope>
    <source>
        <strain evidence="2">CGMCC 4.7319</strain>
    </source>
</reference>
<evidence type="ECO:0000313" key="2">
    <source>
        <dbReference type="Proteomes" id="UP000597656"/>
    </source>
</evidence>
<dbReference type="SUPFAM" id="SSF51182">
    <property type="entry name" value="RmlC-like cupins"/>
    <property type="match status" value="1"/>
</dbReference>
<accession>A0ABQ2HRE5</accession>
<gene>
    <name evidence="1" type="ORF">GCM10011609_27880</name>
</gene>
<protein>
    <submittedName>
        <fullName evidence="1">Uncharacterized protein</fullName>
    </submittedName>
</protein>
<organism evidence="1 2">
    <name type="scientific">Lentzea pudingi</name>
    <dbReference type="NCBI Taxonomy" id="1789439"/>
    <lineage>
        <taxon>Bacteria</taxon>
        <taxon>Bacillati</taxon>
        <taxon>Actinomycetota</taxon>
        <taxon>Actinomycetes</taxon>
        <taxon>Pseudonocardiales</taxon>
        <taxon>Pseudonocardiaceae</taxon>
        <taxon>Lentzea</taxon>
    </lineage>
</organism>
<dbReference type="RefSeq" id="WP_189155091.1">
    <property type="nucleotide sequence ID" value="NZ_BMNC01000003.1"/>
</dbReference>
<dbReference type="Proteomes" id="UP000597656">
    <property type="component" value="Unassembled WGS sequence"/>
</dbReference>
<proteinExistence type="predicted"/>
<dbReference type="EMBL" id="BMNC01000003">
    <property type="protein sequence ID" value="GGM89426.1"/>
    <property type="molecule type" value="Genomic_DNA"/>
</dbReference>